<dbReference type="InterPro" id="IPR011043">
    <property type="entry name" value="Gal_Oxase/kelch_b-propeller"/>
</dbReference>
<dbReference type="InterPro" id="IPR009880">
    <property type="entry name" value="Glyoxal_oxidase_N"/>
</dbReference>
<dbReference type="InterPro" id="IPR015202">
    <property type="entry name" value="GO-like_E_set"/>
</dbReference>
<evidence type="ECO:0000256" key="1">
    <source>
        <dbReference type="ARBA" id="ARBA00022729"/>
    </source>
</evidence>
<sequence>MDLISNAFCAAGNVLGNGSWVNVGGNARVTTLGVGVAENAPNPYGSQDGGKAVRMFTPCGDGEGPWTDDVNAMPTASRWYPTVETLPTGDAIIIGGELYGSFVNTPQGLQNVPTVEYWPSRGAPVNIAFLNETMPVNLYPLTWLMSDGRLFLQAGWQTTLLDYDNNIETRLPNMTHAQRPYPAGAGTAMLPMVPHNNYVQTIIFAGGMTPERDDWNQNEWNIVDTPTSTSLVAISPLEDSPTYADLDDLPEPRSMGNLIVLPDKRVLLLNGAGKGSEGYGWDAFAQPYGQSYAQEPVLRPAYLNVSQPPGSMWDTSLPASTSPRMYHSVATLLNDGSIWVGGSNPNVDVITPENNASYPFKTEFRVERFFPSYFDAPRPEPTGLPSTITYGGAPFDLDLPASSLGDANLDSDISIMLMRFGFSTHVMNMGARALELEHSYSLGNDGAVKLHIAQLPPNPALFVPGPAVLFVVVDGIPSIGHDLMVGNGQLGTQPTSPVVALPASTRQQVATVAGDGSSSSSSSRRVSASRAWVGWVGVVAGGFALGVDF</sequence>
<feature type="domain" description="Galactose oxidase-like Early set" evidence="3">
    <location>
        <begin position="378"/>
        <end position="484"/>
    </location>
</feature>
<proteinExistence type="predicted"/>
<evidence type="ECO:0000313" key="4">
    <source>
        <dbReference type="EMBL" id="KPV73051.1"/>
    </source>
</evidence>
<dbReference type="Pfam" id="PF09118">
    <property type="entry name" value="GO-like_E_set"/>
    <property type="match status" value="1"/>
</dbReference>
<dbReference type="OrthoDB" id="2019572at2759"/>
<dbReference type="RefSeq" id="XP_018269100.1">
    <property type="nucleotide sequence ID" value="XM_018413553.1"/>
</dbReference>
<dbReference type="Gene3D" id="2.130.10.80">
    <property type="entry name" value="Galactose oxidase/kelch, beta-propeller"/>
    <property type="match status" value="1"/>
</dbReference>
<dbReference type="InterPro" id="IPR037293">
    <property type="entry name" value="Gal_Oxidase_central_sf"/>
</dbReference>
<protein>
    <recommendedName>
        <fullName evidence="6">Glyoxal oxidase</fullName>
    </recommendedName>
</protein>
<dbReference type="EMBL" id="KQ474084">
    <property type="protein sequence ID" value="KPV73051.1"/>
    <property type="molecule type" value="Genomic_DNA"/>
</dbReference>
<dbReference type="PANTHER" id="PTHR32208">
    <property type="entry name" value="SECRETED PROTEIN-RELATED"/>
    <property type="match status" value="1"/>
</dbReference>
<dbReference type="GeneID" id="28974002"/>
<dbReference type="InterPro" id="IPR013783">
    <property type="entry name" value="Ig-like_fold"/>
</dbReference>
<keyword evidence="1" id="KW-0732">Signal</keyword>
<dbReference type="OMA" id="NKPNPGQ"/>
<dbReference type="AlphaFoldDB" id="A0A0P9EV97"/>
<dbReference type="SUPFAM" id="SSF81296">
    <property type="entry name" value="E set domains"/>
    <property type="match status" value="1"/>
</dbReference>
<feature type="domain" description="Glyoxal oxidase N-terminal" evidence="2">
    <location>
        <begin position="45"/>
        <end position="373"/>
    </location>
</feature>
<evidence type="ECO:0000259" key="2">
    <source>
        <dbReference type="Pfam" id="PF07250"/>
    </source>
</evidence>
<accession>A0A0P9EV97</accession>
<dbReference type="Gene3D" id="2.60.40.10">
    <property type="entry name" value="Immunoglobulins"/>
    <property type="match status" value="1"/>
</dbReference>
<reference evidence="4 5" key="1">
    <citation type="journal article" date="2015" name="Front. Microbiol.">
        <title>Genome sequence of the plant growth promoting endophytic yeast Rhodotorula graminis WP1.</title>
        <authorList>
            <person name="Firrincieli A."/>
            <person name="Otillar R."/>
            <person name="Salamov A."/>
            <person name="Schmutz J."/>
            <person name="Khan Z."/>
            <person name="Redman R.S."/>
            <person name="Fleck N.D."/>
            <person name="Lindquist E."/>
            <person name="Grigoriev I.V."/>
            <person name="Doty S.L."/>
        </authorList>
    </citation>
    <scope>NUCLEOTIDE SEQUENCE [LARGE SCALE GENOMIC DNA]</scope>
    <source>
        <strain evidence="4 5">WP1</strain>
    </source>
</reference>
<gene>
    <name evidence="4" type="ORF">RHOBADRAFT_38712</name>
</gene>
<dbReference type="CDD" id="cd02851">
    <property type="entry name" value="E_set_GO_C"/>
    <property type="match status" value="1"/>
</dbReference>
<evidence type="ECO:0000259" key="3">
    <source>
        <dbReference type="Pfam" id="PF09118"/>
    </source>
</evidence>
<evidence type="ECO:0000313" key="5">
    <source>
        <dbReference type="Proteomes" id="UP000053890"/>
    </source>
</evidence>
<dbReference type="SUPFAM" id="SSF50965">
    <property type="entry name" value="Galactose oxidase, central domain"/>
    <property type="match status" value="1"/>
</dbReference>
<dbReference type="STRING" id="578459.A0A0P9EV97"/>
<name>A0A0P9EV97_RHOGW</name>
<keyword evidence="5" id="KW-1185">Reference proteome</keyword>
<dbReference type="Pfam" id="PF07250">
    <property type="entry name" value="Glyoxal_oxid_N"/>
    <property type="match status" value="1"/>
</dbReference>
<evidence type="ECO:0008006" key="6">
    <source>
        <dbReference type="Google" id="ProtNLM"/>
    </source>
</evidence>
<organism evidence="4 5">
    <name type="scientific">Rhodotorula graminis (strain WP1)</name>
    <dbReference type="NCBI Taxonomy" id="578459"/>
    <lineage>
        <taxon>Eukaryota</taxon>
        <taxon>Fungi</taxon>
        <taxon>Dikarya</taxon>
        <taxon>Basidiomycota</taxon>
        <taxon>Pucciniomycotina</taxon>
        <taxon>Microbotryomycetes</taxon>
        <taxon>Sporidiobolales</taxon>
        <taxon>Sporidiobolaceae</taxon>
        <taxon>Rhodotorula</taxon>
    </lineage>
</organism>
<dbReference type="PANTHER" id="PTHR32208:SF21">
    <property type="entry name" value="LOW QUALITY PROTEIN: ALDEHYDE OXIDASE GLOX-LIKE"/>
    <property type="match status" value="1"/>
</dbReference>
<dbReference type="Proteomes" id="UP000053890">
    <property type="component" value="Unassembled WGS sequence"/>
</dbReference>
<dbReference type="InterPro" id="IPR014756">
    <property type="entry name" value="Ig_E-set"/>
</dbReference>